<dbReference type="SUPFAM" id="SSF103473">
    <property type="entry name" value="MFS general substrate transporter"/>
    <property type="match status" value="1"/>
</dbReference>
<feature type="transmembrane region" description="Helical" evidence="8">
    <location>
        <begin position="166"/>
        <end position="187"/>
    </location>
</feature>
<accession>A0ABP6YC78</accession>
<protein>
    <submittedName>
        <fullName evidence="10">MFS transporter</fullName>
    </submittedName>
</protein>
<dbReference type="InterPro" id="IPR036259">
    <property type="entry name" value="MFS_trans_sf"/>
</dbReference>
<proteinExistence type="inferred from homology"/>
<keyword evidence="11" id="KW-1185">Reference proteome</keyword>
<feature type="transmembrane region" description="Helical" evidence="8">
    <location>
        <begin position="258"/>
        <end position="280"/>
    </location>
</feature>
<evidence type="ECO:0000256" key="6">
    <source>
        <dbReference type="ARBA" id="ARBA00022989"/>
    </source>
</evidence>
<keyword evidence="3" id="KW-0813">Transport</keyword>
<gene>
    <name evidence="10" type="ORF">GCM10022197_42350</name>
</gene>
<evidence type="ECO:0000256" key="3">
    <source>
        <dbReference type="ARBA" id="ARBA00022448"/>
    </source>
</evidence>
<dbReference type="InterPro" id="IPR020846">
    <property type="entry name" value="MFS_dom"/>
</dbReference>
<reference evidence="11" key="1">
    <citation type="journal article" date="2019" name="Int. J. Syst. Evol. Microbiol.">
        <title>The Global Catalogue of Microorganisms (GCM) 10K type strain sequencing project: providing services to taxonomists for standard genome sequencing and annotation.</title>
        <authorList>
            <consortium name="The Broad Institute Genomics Platform"/>
            <consortium name="The Broad Institute Genome Sequencing Center for Infectious Disease"/>
            <person name="Wu L."/>
            <person name="Ma J."/>
        </authorList>
    </citation>
    <scope>NUCLEOTIDE SEQUENCE [LARGE SCALE GENOMIC DNA]</scope>
    <source>
        <strain evidence="11">JCM 16540</strain>
    </source>
</reference>
<evidence type="ECO:0000313" key="10">
    <source>
        <dbReference type="EMBL" id="GAA3580154.1"/>
    </source>
</evidence>
<feature type="transmembrane region" description="Helical" evidence="8">
    <location>
        <begin position="311"/>
        <end position="332"/>
    </location>
</feature>
<feature type="transmembrane region" description="Helical" evidence="8">
    <location>
        <begin position="384"/>
        <end position="403"/>
    </location>
</feature>
<evidence type="ECO:0000256" key="8">
    <source>
        <dbReference type="SAM" id="Phobius"/>
    </source>
</evidence>
<feature type="transmembrane region" description="Helical" evidence="8">
    <location>
        <begin position="287"/>
        <end position="305"/>
    </location>
</feature>
<evidence type="ECO:0000256" key="4">
    <source>
        <dbReference type="ARBA" id="ARBA00022475"/>
    </source>
</evidence>
<name>A0ABP6YC78_9ACTN</name>
<evidence type="ECO:0000259" key="9">
    <source>
        <dbReference type="PROSITE" id="PS50850"/>
    </source>
</evidence>
<evidence type="ECO:0000256" key="2">
    <source>
        <dbReference type="ARBA" id="ARBA00008335"/>
    </source>
</evidence>
<feature type="domain" description="Major facilitator superfamily (MFS) profile" evidence="9">
    <location>
        <begin position="10"/>
        <end position="406"/>
    </location>
</feature>
<dbReference type="PANTHER" id="PTHR43271">
    <property type="entry name" value="BLL2771 PROTEIN"/>
    <property type="match status" value="1"/>
</dbReference>
<dbReference type="Pfam" id="PF07690">
    <property type="entry name" value="MFS_1"/>
    <property type="match status" value="1"/>
</dbReference>
<keyword evidence="4" id="KW-1003">Cell membrane</keyword>
<feature type="transmembrane region" description="Helical" evidence="8">
    <location>
        <begin position="344"/>
        <end position="369"/>
    </location>
</feature>
<keyword evidence="6 8" id="KW-1133">Transmembrane helix</keyword>
<evidence type="ECO:0000256" key="7">
    <source>
        <dbReference type="ARBA" id="ARBA00023136"/>
    </source>
</evidence>
<feature type="transmembrane region" description="Helical" evidence="8">
    <location>
        <begin position="233"/>
        <end position="252"/>
    </location>
</feature>
<dbReference type="PROSITE" id="PS50850">
    <property type="entry name" value="MFS"/>
    <property type="match status" value="1"/>
</dbReference>
<dbReference type="Proteomes" id="UP001500767">
    <property type="component" value="Unassembled WGS sequence"/>
</dbReference>
<feature type="transmembrane region" description="Helical" evidence="8">
    <location>
        <begin position="44"/>
        <end position="67"/>
    </location>
</feature>
<keyword evidence="5 8" id="KW-0812">Transmembrane</keyword>
<organism evidence="10 11">
    <name type="scientific">Microlunatus spumicola</name>
    <dbReference type="NCBI Taxonomy" id="81499"/>
    <lineage>
        <taxon>Bacteria</taxon>
        <taxon>Bacillati</taxon>
        <taxon>Actinomycetota</taxon>
        <taxon>Actinomycetes</taxon>
        <taxon>Propionibacteriales</taxon>
        <taxon>Propionibacteriaceae</taxon>
        <taxon>Microlunatus</taxon>
    </lineage>
</organism>
<comment type="similarity">
    <text evidence="2">Belongs to the major facilitator superfamily.</text>
</comment>
<sequence>MRYVRFPSRAWLVWGVGVFAYGLAVFQRSSLSVAAEYATARFGIGASVFSVFAVLQLVMYAVMQVPVGVLVDRIGSRRMIALGALVMAGGQVYMALTTSAGGAIVARMLVGTGDAMTFVSVLRLIPSWFPAKRVPILTQVTGLLGQLGQVAATIPLVFVLHTYGWTSAYVGAAAIGLLVGVGVLAGVRDSPIGAQASPPITWREAIGQLRLSFAEPGTRLGLWSHFTSQFSQMVFALIWGFPFLTLGLGYSATLAGSLLSLMVLAGLVVAPITGTLTAAYPRRRSNLVLAVLVATVVIWTVVLLWPGPAPLPVVVVLMLVLSANGPASAVGFDFARSFNPSPRLGVASGIVNVGGFTASLTTILVIGIVLDALAPSGAYTLNEFKLGFCFQYLPWAFGFLAVIRSRRLTRAGMAEQGDVVDPLPQAIARHWHDRRP</sequence>
<dbReference type="InterPro" id="IPR011701">
    <property type="entry name" value="MFS"/>
</dbReference>
<dbReference type="CDD" id="cd06174">
    <property type="entry name" value="MFS"/>
    <property type="match status" value="1"/>
</dbReference>
<evidence type="ECO:0000256" key="1">
    <source>
        <dbReference type="ARBA" id="ARBA00004651"/>
    </source>
</evidence>
<dbReference type="PANTHER" id="PTHR43271:SF2">
    <property type="entry name" value="BLL2771 PROTEIN"/>
    <property type="match status" value="1"/>
</dbReference>
<comment type="subcellular location">
    <subcellularLocation>
        <location evidence="1">Cell membrane</location>
        <topology evidence="1">Multi-pass membrane protein</topology>
    </subcellularLocation>
</comment>
<dbReference type="Gene3D" id="1.20.1250.20">
    <property type="entry name" value="MFS general substrate transporter like domains"/>
    <property type="match status" value="2"/>
</dbReference>
<comment type="caution">
    <text evidence="10">The sequence shown here is derived from an EMBL/GenBank/DDBJ whole genome shotgun (WGS) entry which is preliminary data.</text>
</comment>
<feature type="transmembrane region" description="Helical" evidence="8">
    <location>
        <begin position="79"/>
        <end position="98"/>
    </location>
</feature>
<keyword evidence="7 8" id="KW-0472">Membrane</keyword>
<evidence type="ECO:0000256" key="5">
    <source>
        <dbReference type="ARBA" id="ARBA00022692"/>
    </source>
</evidence>
<dbReference type="EMBL" id="BAAAYR010000007">
    <property type="protein sequence ID" value="GAA3580154.1"/>
    <property type="molecule type" value="Genomic_DNA"/>
</dbReference>
<evidence type="ECO:0000313" key="11">
    <source>
        <dbReference type="Proteomes" id="UP001500767"/>
    </source>
</evidence>